<dbReference type="Proteomes" id="UP000094291">
    <property type="component" value="Unassembled WGS sequence"/>
</dbReference>
<feature type="transmembrane region" description="Helical" evidence="8">
    <location>
        <begin position="158"/>
        <end position="177"/>
    </location>
</feature>
<dbReference type="EC" id="2.7.13.3" evidence="2"/>
<proteinExistence type="predicted"/>
<dbReference type="GO" id="GO:0000155">
    <property type="term" value="F:phosphorelay sensor kinase activity"/>
    <property type="evidence" value="ECO:0007669"/>
    <property type="project" value="InterPro"/>
</dbReference>
<evidence type="ECO:0000313" key="11">
    <source>
        <dbReference type="Proteomes" id="UP000094291"/>
    </source>
</evidence>
<sequence>MRALLSLKGVLVLSFVSFALVLVLGYSWLSSRQFISGIDTMIADNMVGSVRQFVRHGDRNHPRSPDFVSRRWDTQPEDVRAAFSTPPKEQNQLYKGIIPEDNEAISITQQERDQQAPQLVFVMRYQMQGKTFYISHRLMSRHVSHLVGLNARQSRQQLLWVGCLSLLALILIVWWLLKRAARPVHRLGQWARQLNADNLEQPVPDFIYPDLNAFAERVQGSLSSAHQALIREQTFLRHTSHELRTPISVIRNNVELLNKLQQHEPQTTSSRVEAAVGRIDRASMTMKDLTETLLWLSREEGEALPAQTFDLAAMLTELTESLRYLIQAKPIRLTVTVAPCMTTQPEAATRIILGNLIRNAFQHTQSGWVEIQQQGLTVTIHNQNDETKAVLDEGDRLRQATTASHQDAVDNSLGFGLGLALTQRLTQRLGWYHQHDRQANGHCVHLNIPANIT</sequence>
<evidence type="ECO:0000256" key="2">
    <source>
        <dbReference type="ARBA" id="ARBA00012438"/>
    </source>
</evidence>
<evidence type="ECO:0000256" key="7">
    <source>
        <dbReference type="ARBA" id="ARBA00022989"/>
    </source>
</evidence>
<protein>
    <recommendedName>
        <fullName evidence="2">histidine kinase</fullName>
        <ecNumber evidence="2">2.7.13.3</ecNumber>
    </recommendedName>
</protein>
<dbReference type="SUPFAM" id="SSF55874">
    <property type="entry name" value="ATPase domain of HSP90 chaperone/DNA topoisomerase II/histidine kinase"/>
    <property type="match status" value="1"/>
</dbReference>
<dbReference type="InterPro" id="IPR003661">
    <property type="entry name" value="HisK_dim/P_dom"/>
</dbReference>
<keyword evidence="4" id="KW-0808">Transferase</keyword>
<keyword evidence="6" id="KW-0418">Kinase</keyword>
<dbReference type="EMBL" id="MDTQ01000001">
    <property type="protein sequence ID" value="ODC05219.1"/>
    <property type="molecule type" value="Genomic_DNA"/>
</dbReference>
<evidence type="ECO:0000256" key="6">
    <source>
        <dbReference type="ARBA" id="ARBA00022777"/>
    </source>
</evidence>
<keyword evidence="5 8" id="KW-0812">Transmembrane</keyword>
<keyword evidence="11" id="KW-1185">Reference proteome</keyword>
<evidence type="ECO:0000256" key="8">
    <source>
        <dbReference type="SAM" id="Phobius"/>
    </source>
</evidence>
<keyword evidence="8" id="KW-0472">Membrane</keyword>
<evidence type="ECO:0000256" key="4">
    <source>
        <dbReference type="ARBA" id="ARBA00022679"/>
    </source>
</evidence>
<dbReference type="InterPro" id="IPR036890">
    <property type="entry name" value="HATPase_C_sf"/>
</dbReference>
<name>A0A1E2VDZ8_9GAMM</name>
<dbReference type="GO" id="GO:0005886">
    <property type="term" value="C:plasma membrane"/>
    <property type="evidence" value="ECO:0007669"/>
    <property type="project" value="TreeGrafter"/>
</dbReference>
<evidence type="ECO:0000256" key="3">
    <source>
        <dbReference type="ARBA" id="ARBA00022553"/>
    </source>
</evidence>
<dbReference type="Gene3D" id="6.10.340.10">
    <property type="match status" value="1"/>
</dbReference>
<dbReference type="Pfam" id="PF02518">
    <property type="entry name" value="HATPase_c"/>
    <property type="match status" value="1"/>
</dbReference>
<dbReference type="SMART" id="SM00388">
    <property type="entry name" value="HisKA"/>
    <property type="match status" value="1"/>
</dbReference>
<comment type="caution">
    <text evidence="10">The sequence shown here is derived from an EMBL/GenBank/DDBJ whole genome shotgun (WGS) entry which is preliminary data.</text>
</comment>
<dbReference type="Pfam" id="PF00512">
    <property type="entry name" value="HisKA"/>
    <property type="match status" value="1"/>
</dbReference>
<dbReference type="Gene3D" id="1.10.287.130">
    <property type="match status" value="1"/>
</dbReference>
<organism evidence="10 11">
    <name type="scientific">Terasakiispira papahanaumokuakeensis</name>
    <dbReference type="NCBI Taxonomy" id="197479"/>
    <lineage>
        <taxon>Bacteria</taxon>
        <taxon>Pseudomonadati</taxon>
        <taxon>Pseudomonadota</taxon>
        <taxon>Gammaproteobacteria</taxon>
        <taxon>Oceanospirillales</taxon>
        <taxon>Terasakiispira</taxon>
    </lineage>
</organism>
<evidence type="ECO:0000256" key="1">
    <source>
        <dbReference type="ARBA" id="ARBA00000085"/>
    </source>
</evidence>
<dbReference type="AlphaFoldDB" id="A0A1E2VDZ8"/>
<evidence type="ECO:0000256" key="5">
    <source>
        <dbReference type="ARBA" id="ARBA00022692"/>
    </source>
</evidence>
<feature type="domain" description="Histidine kinase" evidence="9">
    <location>
        <begin position="238"/>
        <end position="452"/>
    </location>
</feature>
<dbReference type="InterPro" id="IPR003594">
    <property type="entry name" value="HATPase_dom"/>
</dbReference>
<evidence type="ECO:0000313" key="10">
    <source>
        <dbReference type="EMBL" id="ODC05219.1"/>
    </source>
</evidence>
<dbReference type="PROSITE" id="PS50109">
    <property type="entry name" value="HIS_KIN"/>
    <property type="match status" value="1"/>
</dbReference>
<comment type="catalytic activity">
    <reaction evidence="1">
        <text>ATP + protein L-histidine = ADP + protein N-phospho-L-histidine.</text>
        <dbReference type="EC" id="2.7.13.3"/>
    </reaction>
</comment>
<dbReference type="STRING" id="197479.BFW38_05625"/>
<accession>A0A1E2VDZ8</accession>
<dbReference type="PANTHER" id="PTHR45436:SF16">
    <property type="entry name" value="HISTIDINE KINASE"/>
    <property type="match status" value="1"/>
</dbReference>
<dbReference type="InterPro" id="IPR050428">
    <property type="entry name" value="TCS_sensor_his_kinase"/>
</dbReference>
<dbReference type="InterPro" id="IPR005467">
    <property type="entry name" value="His_kinase_dom"/>
</dbReference>
<evidence type="ECO:0000259" key="9">
    <source>
        <dbReference type="PROSITE" id="PS50109"/>
    </source>
</evidence>
<dbReference type="InterPro" id="IPR036097">
    <property type="entry name" value="HisK_dim/P_sf"/>
</dbReference>
<dbReference type="PANTHER" id="PTHR45436">
    <property type="entry name" value="SENSOR HISTIDINE KINASE YKOH"/>
    <property type="match status" value="1"/>
</dbReference>
<dbReference type="SUPFAM" id="SSF47384">
    <property type="entry name" value="Homodimeric domain of signal transducing histidine kinase"/>
    <property type="match status" value="1"/>
</dbReference>
<keyword evidence="7 8" id="KW-1133">Transmembrane helix</keyword>
<dbReference type="Gene3D" id="3.30.565.10">
    <property type="entry name" value="Histidine kinase-like ATPase, C-terminal domain"/>
    <property type="match status" value="1"/>
</dbReference>
<keyword evidence="3" id="KW-0597">Phosphoprotein</keyword>
<reference evidence="10 11" key="1">
    <citation type="submission" date="2016-08" db="EMBL/GenBank/DDBJ databases">
        <authorList>
            <person name="Seilhamer J.J."/>
        </authorList>
    </citation>
    <scope>NUCLEOTIDE SEQUENCE [LARGE SCALE GENOMIC DNA]</scope>
    <source>
        <strain evidence="10 11">PH27A</strain>
    </source>
</reference>
<dbReference type="CDD" id="cd00082">
    <property type="entry name" value="HisKA"/>
    <property type="match status" value="1"/>
</dbReference>
<gene>
    <name evidence="10" type="ORF">BFW38_05625</name>
</gene>